<dbReference type="PANTHER" id="PTHR47473">
    <property type="entry name" value="BTA1P"/>
    <property type="match status" value="1"/>
</dbReference>
<reference evidence="2 3" key="1">
    <citation type="journal article" date="2024" name="J Genomics">
        <title>Draft genome sequencing and assembly of Favolaschia claudopus CIRM-BRFM 2984 isolated from oak limbs.</title>
        <authorList>
            <person name="Navarro D."/>
            <person name="Drula E."/>
            <person name="Chaduli D."/>
            <person name="Cazenave R."/>
            <person name="Ahrendt S."/>
            <person name="Wang J."/>
            <person name="Lipzen A."/>
            <person name="Daum C."/>
            <person name="Barry K."/>
            <person name="Grigoriev I.V."/>
            <person name="Favel A."/>
            <person name="Rosso M.N."/>
            <person name="Martin F."/>
        </authorList>
    </citation>
    <scope>NUCLEOTIDE SEQUENCE [LARGE SCALE GENOMIC DNA]</scope>
    <source>
        <strain evidence="2 3">CIRM-BRFM 2984</strain>
    </source>
</reference>
<dbReference type="InterPro" id="IPR021829">
    <property type="entry name" value="DUF3419"/>
</dbReference>
<dbReference type="AlphaFoldDB" id="A0AAW0CDL9"/>
<evidence type="ECO:0000259" key="1">
    <source>
        <dbReference type="Pfam" id="PF13649"/>
    </source>
</evidence>
<gene>
    <name evidence="2" type="ORF">R3P38DRAFT_2909745</name>
</gene>
<keyword evidence="2" id="KW-0489">Methyltransferase</keyword>
<accession>A0AAW0CDL9</accession>
<dbReference type="EMBL" id="JAWWNJ010000019">
    <property type="protein sequence ID" value="KAK7035925.1"/>
    <property type="molecule type" value="Genomic_DNA"/>
</dbReference>
<organism evidence="2 3">
    <name type="scientific">Favolaschia claudopus</name>
    <dbReference type="NCBI Taxonomy" id="2862362"/>
    <lineage>
        <taxon>Eukaryota</taxon>
        <taxon>Fungi</taxon>
        <taxon>Dikarya</taxon>
        <taxon>Basidiomycota</taxon>
        <taxon>Agaricomycotina</taxon>
        <taxon>Agaricomycetes</taxon>
        <taxon>Agaricomycetidae</taxon>
        <taxon>Agaricales</taxon>
        <taxon>Marasmiineae</taxon>
        <taxon>Mycenaceae</taxon>
        <taxon>Favolaschia</taxon>
    </lineage>
</organism>
<dbReference type="InterPro" id="IPR041698">
    <property type="entry name" value="Methyltransf_25"/>
</dbReference>
<dbReference type="GO" id="GO:0032259">
    <property type="term" value="P:methylation"/>
    <property type="evidence" value="ECO:0007669"/>
    <property type="project" value="UniProtKB-KW"/>
</dbReference>
<proteinExistence type="predicted"/>
<feature type="domain" description="Methyltransferase" evidence="1">
    <location>
        <begin position="104"/>
        <end position="207"/>
    </location>
</feature>
<dbReference type="Proteomes" id="UP001362999">
    <property type="component" value="Unassembled WGS sequence"/>
</dbReference>
<keyword evidence="3" id="KW-1185">Reference proteome</keyword>
<protein>
    <submittedName>
        <fullName evidence="2">S-adenosyl-L-methionine-dependent methyltransferase</fullName>
    </submittedName>
</protein>
<dbReference type="GO" id="GO:0008168">
    <property type="term" value="F:methyltransferase activity"/>
    <property type="evidence" value="ECO:0007669"/>
    <property type="project" value="UniProtKB-KW"/>
</dbReference>
<dbReference type="PANTHER" id="PTHR47473:SF1">
    <property type="entry name" value="METHYLTRANSFERASE DOMAIN-CONTAINING PROTEIN"/>
    <property type="match status" value="1"/>
</dbReference>
<dbReference type="CDD" id="cd02440">
    <property type="entry name" value="AdoMet_MTases"/>
    <property type="match status" value="1"/>
</dbReference>
<dbReference type="Gene3D" id="3.40.50.150">
    <property type="entry name" value="Vaccinia Virus protein VP39"/>
    <property type="match status" value="1"/>
</dbReference>
<dbReference type="Pfam" id="PF13649">
    <property type="entry name" value="Methyltransf_25"/>
    <property type="match status" value="1"/>
</dbReference>
<keyword evidence="2" id="KW-0808">Transferase</keyword>
<evidence type="ECO:0000313" key="3">
    <source>
        <dbReference type="Proteomes" id="UP001362999"/>
    </source>
</evidence>
<sequence>MNSVEGPNDSLSVSVWTTTALIVCVASYRLWPQLKFVYHCFLRPTEAEGGDPKTRLDQFYEGQADIYDATRGRLLRGRNTMVALSASHLKVLRQRAPNKRFVWVDIGGGTGRNIEMMDKHFPIENFDAIYLVDLCEPLLEVARRRIAQRGWKNVTVLCQDACTFWLPEWPAGTDPRGSVDFVTMSYSITMINRFYTVLDRVDYILNPTTGLIGIADFYTAGPQDSLIDKTIGGIGKECGWMFKWAWHIFFEFDHLYLGSTQRTYLEHRFGTIKSYNGRNHFIIPYLIQIPYFTWLGRARFPEDYPLDRSLEIEYASRTFKTPGLQPQGVPLTPFHYSITTRWRLPYFDEPEHVTLSDKSNWVVGFDDYRELMRNLEISLRSNDSVLLFSNASDTALHLAINFRPKQIHCVDPNPCRNHLLELKLAAAQTLEYEDFFVLFGEGKHPAFRSLLDSKLAPYLSSAAYQFWRRHETAFSSSFYYYSSGCSKWALSLIQLMLAIPGVSRHVAALCDSESVTEQALIWRTKLRSIVFNRIVALLLESPFFCRKVLGLSHERWKSLLQDGGVFQHARDTLDAVFSTYLLKTDMHFWHLILTGRYSAECCPEYLTRSDFEHFKADNGKITDAFQLHTKSVLETLRKLPTSSLKYIFLMDHVDSESEVEDLVSELDRVLLRGGSVYWQSFMRDPSYNKAFKLAGFEVNALFVRDTSRKPMDRVNLYASSYQATK</sequence>
<dbReference type="SUPFAM" id="SSF53335">
    <property type="entry name" value="S-adenosyl-L-methionine-dependent methyltransferases"/>
    <property type="match status" value="1"/>
</dbReference>
<dbReference type="Pfam" id="PF11899">
    <property type="entry name" value="DUF3419"/>
    <property type="match status" value="1"/>
</dbReference>
<evidence type="ECO:0000313" key="2">
    <source>
        <dbReference type="EMBL" id="KAK7035925.1"/>
    </source>
</evidence>
<name>A0AAW0CDL9_9AGAR</name>
<comment type="caution">
    <text evidence="2">The sequence shown here is derived from an EMBL/GenBank/DDBJ whole genome shotgun (WGS) entry which is preliminary data.</text>
</comment>
<dbReference type="InterPro" id="IPR029063">
    <property type="entry name" value="SAM-dependent_MTases_sf"/>
</dbReference>